<proteinExistence type="predicted"/>
<name>A0A0B6CZ65_9GAMM</name>
<sequence>MVVGGGQLAQAFYKYRDNDGVVIFASGVSNSSCTDQKEFDREKKLLETILKDNSDKKFVYFSSCALSADEYSKNSYYAHKIQMESIIKKLSNKYFIIRLPQLFGNLKLHNTLINYIYHAIKSNNIMSVYSDAYRYVIEIEDVRKFVDSYLANGTLCSTIDLANPHRYKVLEIVEIFENLLNRKANITIIQKQDKYILDLNKLNSYIEANKVNIQFGEDYLKNKLHEKIKKINVK</sequence>
<reference evidence="1 2" key="1">
    <citation type="journal article" date="2015" name="Genome Announc.">
        <title>Genome sequencing of 18 francisella strains to aid in assay development and testing.</title>
        <authorList>
            <person name="Johnson S.L."/>
            <person name="Daligault H.E."/>
            <person name="Davenport K.W."/>
            <person name="Coyne S.R."/>
            <person name="Frey K.G."/>
            <person name="Koroleva G.I."/>
            <person name="Broomall S.M."/>
            <person name="Bishop-Lilly K.A."/>
            <person name="Bruce D.C."/>
            <person name="Chertkov O."/>
            <person name="Freitas T."/>
            <person name="Jaissle J."/>
            <person name="Ladner J.T."/>
            <person name="Rosenzweig C.N."/>
            <person name="Gibbons H.S."/>
            <person name="Palacios G.F."/>
            <person name="Redden C.L."/>
            <person name="Xu Y."/>
            <person name="Minogue T.D."/>
            <person name="Chain P.S."/>
        </authorList>
    </citation>
    <scope>NUCLEOTIDE SEQUENCE [LARGE SCALE GENOMIC DNA]</scope>
    <source>
        <strain evidence="1 2">GA01-2794</strain>
    </source>
</reference>
<evidence type="ECO:0008006" key="3">
    <source>
        <dbReference type="Google" id="ProtNLM"/>
    </source>
</evidence>
<protein>
    <recommendedName>
        <fullName evidence="3">NAD dependent epimerase/dehydratase family protein</fullName>
    </recommendedName>
</protein>
<dbReference type="Gene3D" id="3.40.50.720">
    <property type="entry name" value="NAD(P)-binding Rossmann-like Domain"/>
    <property type="match status" value="1"/>
</dbReference>
<dbReference type="EMBL" id="CP009440">
    <property type="protein sequence ID" value="AJI54145.1"/>
    <property type="molecule type" value="Genomic_DNA"/>
</dbReference>
<accession>A0A0B6CZ65</accession>
<evidence type="ECO:0000313" key="1">
    <source>
        <dbReference type="EMBL" id="AJI54145.1"/>
    </source>
</evidence>
<dbReference type="SUPFAM" id="SSF51735">
    <property type="entry name" value="NAD(P)-binding Rossmann-fold domains"/>
    <property type="match status" value="1"/>
</dbReference>
<dbReference type="KEGG" id="fpz:LA55_1631"/>
<dbReference type="AlphaFoldDB" id="A0A0B6CZ65"/>
<dbReference type="Proteomes" id="UP000031830">
    <property type="component" value="Chromosome"/>
</dbReference>
<dbReference type="InterPro" id="IPR036291">
    <property type="entry name" value="NAD(P)-bd_dom_sf"/>
</dbReference>
<gene>
    <name evidence="1" type="ORF">LA55_1631</name>
</gene>
<evidence type="ECO:0000313" key="2">
    <source>
        <dbReference type="Proteomes" id="UP000031830"/>
    </source>
</evidence>
<dbReference type="RefSeq" id="WP_044526697.1">
    <property type="nucleotide sequence ID" value="NZ_CP009440.1"/>
</dbReference>
<organism evidence="1 2">
    <name type="scientific">Francisella philomiragia</name>
    <dbReference type="NCBI Taxonomy" id="28110"/>
    <lineage>
        <taxon>Bacteria</taxon>
        <taxon>Pseudomonadati</taxon>
        <taxon>Pseudomonadota</taxon>
        <taxon>Gammaproteobacteria</taxon>
        <taxon>Thiotrichales</taxon>
        <taxon>Francisellaceae</taxon>
        <taxon>Francisella</taxon>
    </lineage>
</organism>
<dbReference type="OrthoDB" id="9804264at2"/>